<dbReference type="Proteomes" id="UP000092247">
    <property type="component" value="Unassembled WGS sequence"/>
</dbReference>
<evidence type="ECO:0008006" key="3">
    <source>
        <dbReference type="Google" id="ProtNLM"/>
    </source>
</evidence>
<dbReference type="EMBL" id="LZEX01000042">
    <property type="protein sequence ID" value="OBU03897.1"/>
    <property type="molecule type" value="Genomic_DNA"/>
</dbReference>
<proteinExistence type="predicted"/>
<dbReference type="AlphaFoldDB" id="A0A1B8H490"/>
<evidence type="ECO:0000313" key="1">
    <source>
        <dbReference type="EMBL" id="OBU03897.1"/>
    </source>
</evidence>
<gene>
    <name evidence="1" type="ORF">AYY17_10110</name>
</gene>
<evidence type="ECO:0000313" key="2">
    <source>
        <dbReference type="Proteomes" id="UP000092247"/>
    </source>
</evidence>
<organism evidence="1 2">
    <name type="scientific">Morganella psychrotolerans</name>
    <dbReference type="NCBI Taxonomy" id="368603"/>
    <lineage>
        <taxon>Bacteria</taxon>
        <taxon>Pseudomonadati</taxon>
        <taxon>Pseudomonadota</taxon>
        <taxon>Gammaproteobacteria</taxon>
        <taxon>Enterobacterales</taxon>
        <taxon>Morganellaceae</taxon>
        <taxon>Morganella</taxon>
    </lineage>
</organism>
<protein>
    <recommendedName>
        <fullName evidence="3">DUF3313 domain-containing protein</fullName>
    </recommendedName>
</protein>
<dbReference type="InterPro" id="IPR021747">
    <property type="entry name" value="DUF3313"/>
</dbReference>
<accession>A0A1B8H490</accession>
<dbReference type="Pfam" id="PF11769">
    <property type="entry name" value="DUF3313"/>
    <property type="match status" value="1"/>
</dbReference>
<dbReference type="STRING" id="368603.AYY16_10120"/>
<comment type="caution">
    <text evidence="1">The sequence shown here is derived from an EMBL/GenBank/DDBJ whole genome shotgun (WGS) entry which is preliminary data.</text>
</comment>
<dbReference type="RefSeq" id="WP_067425571.1">
    <property type="nucleotide sequence ID" value="NZ_LZEX01000042.1"/>
</dbReference>
<reference evidence="1 2" key="1">
    <citation type="submission" date="2016-06" db="EMBL/GenBank/DDBJ databases">
        <authorList>
            <person name="Kjaerup R.B."/>
            <person name="Dalgaard T.S."/>
            <person name="Juul-Madsen H.R."/>
        </authorList>
    </citation>
    <scope>NUCLEOTIDE SEQUENCE [LARGE SCALE GENOMIC DNA]</scope>
    <source>
        <strain evidence="1 2">GCSL-Mp3</strain>
    </source>
</reference>
<dbReference type="PROSITE" id="PS51257">
    <property type="entry name" value="PROKAR_LIPOPROTEIN"/>
    <property type="match status" value="1"/>
</dbReference>
<name>A0A1B8H490_9GAMM</name>
<sequence>MCCAVKSKATKSKATKNTVTKSIITAAALFLLAACSSRLPDTTEQSGFLSDYQRLNEEDTVSGNKIKAWTSTEFRTDKPETKLIFTPVSFRPLNKNNQMGKQFMTVLLNYTNQQIKRELAKHYTLTETAAPGVLHFSGVITSVSLTNKEMKPYEVLPVMLIIAGTQLAVGNRDADTNLFFEWKITDSVTKTAHLEAIRKNNGVQLSNKQQQITLEDLKEAVDTIAAEILPAA</sequence>